<dbReference type="GO" id="GO:0005971">
    <property type="term" value="C:ribonucleoside-diphosphate reductase complex"/>
    <property type="evidence" value="ECO:0007669"/>
    <property type="project" value="TreeGrafter"/>
</dbReference>
<dbReference type="RefSeq" id="WP_141614343.1">
    <property type="nucleotide sequence ID" value="NZ_CP041253.1"/>
</dbReference>
<evidence type="ECO:0000256" key="9">
    <source>
        <dbReference type="PROSITE-ProRule" id="PRU00492"/>
    </source>
</evidence>
<sequence>MLVIKRDGRRESVRFDKITTRIENLCDGLDSRYIQPIEVAKKVIDGLYDGVTTSALDSLAAEVCASMTVKHPDYAILAARIAISNLHKTTSQSFSNTMKRLYTYVNPKTGDNAALIAPDVYGIVKKHAARLDEIIDYSRDFNYDFFGFKTLERSYLIKLDDKVVERPQHMLMRVAIGIHKEDLDAAIETYHLLSEKWFTHATPTLFNAGTPKPQLSSCFLLTMKDDSIDGIYDTLKQCAKISQSAGGIGLSIHDVRAKGSYIRGTNGVSNGIVPMLRNFDMTARYVDQGGGKRKGSFAIYLEPWHADIKDFLELKKNHGKEELRARDLFYALWISDLFMKRVEANEDWSLFCPNEAPGLSDCYGEEFEKLYEKYEKEGRARETVKAQELWFEVLESQIETGTPYMLYKDAANGKSNQKNLGTIKSSNLCTEIMEYTSPDEVAVCNLASIALPKFIKTDSQGKRSFDHQKLYEITKVVTRNLNRVIDINYYPVKEAEKSNFRHRPIGIGVQGLADAFIMLRMPFDSEEAAGLNEDIFETIYYASMETSMELAKIHGTYETYEGSPVSQGLFQFDLWGVNPKSGRWDWADLKERVAKFGVRNSLLVAPMPTASTSQILGNNECFEPYTSNIYTRRTLSGEFIVVNKHLMKDLIRLGLWNDSMKNRLIAANGSVQDMPEVPQNIKDLYKTVWEISQKVVINMAADRGAYICQSQSMNIFMQEPNFGKLTSMHFYAWKKGLKTGMYYLRSKAATSAIQFTVDKAGLKDAQEAAVQAGEANKANSQDAIACSLDNPDDCEMCGS</sequence>
<keyword evidence="3" id="KW-0021">Allosteric enzyme</keyword>
<dbReference type="InterPro" id="IPR005144">
    <property type="entry name" value="ATP-cone_dom"/>
</dbReference>
<dbReference type="CDD" id="cd01679">
    <property type="entry name" value="RNR_I"/>
    <property type="match status" value="1"/>
</dbReference>
<reference evidence="12 13" key="1">
    <citation type="submission" date="2019-06" db="EMBL/GenBank/DDBJ databases">
        <title>Echinicola alkalisoli sp. nov. isolated from saline soil.</title>
        <authorList>
            <person name="Sun J.-Q."/>
            <person name="Xu L."/>
        </authorList>
    </citation>
    <scope>NUCLEOTIDE SEQUENCE [LARGE SCALE GENOMIC DNA]</scope>
    <source>
        <strain evidence="12 13">LN3S3</strain>
    </source>
</reference>
<dbReference type="SUPFAM" id="SSF51998">
    <property type="entry name" value="PFL-like glycyl radical enzymes"/>
    <property type="match status" value="1"/>
</dbReference>
<evidence type="ECO:0000256" key="1">
    <source>
        <dbReference type="ARBA" id="ARBA00010406"/>
    </source>
</evidence>
<comment type="function">
    <text evidence="10">Provides the precursors necessary for DNA synthesis. Catalyzes the biosynthesis of deoxyribonucleotides from the corresponding ribonucleotides.</text>
</comment>
<dbReference type="PRINTS" id="PR01183">
    <property type="entry name" value="RIBORDTASEM1"/>
</dbReference>
<dbReference type="OrthoDB" id="9762933at2"/>
<comment type="similarity">
    <text evidence="1 10">Belongs to the ribonucleoside diphosphate reductase large chain family.</text>
</comment>
<evidence type="ECO:0000313" key="13">
    <source>
        <dbReference type="Proteomes" id="UP000316614"/>
    </source>
</evidence>
<dbReference type="FunFam" id="3.20.70.20:FF:000010">
    <property type="entry name" value="Ribonucleoside-diphosphate reductase"/>
    <property type="match status" value="1"/>
</dbReference>
<proteinExistence type="inferred from homology"/>
<dbReference type="EC" id="1.17.4.1" evidence="2 10"/>
<dbReference type="Pfam" id="PF02867">
    <property type="entry name" value="Ribonuc_red_lgC"/>
    <property type="match status" value="1"/>
</dbReference>
<dbReference type="KEGG" id="echi:FKX85_08590"/>
<dbReference type="PROSITE" id="PS00089">
    <property type="entry name" value="RIBORED_LARGE"/>
    <property type="match status" value="1"/>
</dbReference>
<keyword evidence="4 9" id="KW-0547">Nucleotide-binding</keyword>
<dbReference type="GO" id="GO:0004748">
    <property type="term" value="F:ribonucleoside-diphosphate reductase activity, thioredoxin disulfide as acceptor"/>
    <property type="evidence" value="ECO:0007669"/>
    <property type="project" value="UniProtKB-EC"/>
</dbReference>
<dbReference type="InterPro" id="IPR000788">
    <property type="entry name" value="RNR_lg_C"/>
</dbReference>
<evidence type="ECO:0000259" key="11">
    <source>
        <dbReference type="PROSITE" id="PS51161"/>
    </source>
</evidence>
<accession>A0A514CHF2</accession>
<dbReference type="Proteomes" id="UP000316614">
    <property type="component" value="Chromosome"/>
</dbReference>
<evidence type="ECO:0000256" key="4">
    <source>
        <dbReference type="ARBA" id="ARBA00022741"/>
    </source>
</evidence>
<evidence type="ECO:0000256" key="3">
    <source>
        <dbReference type="ARBA" id="ARBA00022533"/>
    </source>
</evidence>
<keyword evidence="13" id="KW-1185">Reference proteome</keyword>
<dbReference type="GO" id="GO:0009263">
    <property type="term" value="P:deoxyribonucleotide biosynthetic process"/>
    <property type="evidence" value="ECO:0007669"/>
    <property type="project" value="UniProtKB-KW"/>
</dbReference>
<evidence type="ECO:0000313" key="12">
    <source>
        <dbReference type="EMBL" id="QDH79094.1"/>
    </source>
</evidence>
<protein>
    <recommendedName>
        <fullName evidence="2 10">Ribonucleoside-diphosphate reductase</fullName>
        <ecNumber evidence="2 10">1.17.4.1</ecNumber>
    </recommendedName>
</protein>
<dbReference type="SUPFAM" id="SSF48168">
    <property type="entry name" value="R1 subunit of ribonucleotide reductase, N-terminal domain"/>
    <property type="match status" value="1"/>
</dbReference>
<dbReference type="PANTHER" id="PTHR11573">
    <property type="entry name" value="RIBONUCLEOSIDE-DIPHOSPHATE REDUCTASE LARGE CHAIN"/>
    <property type="match status" value="1"/>
</dbReference>
<organism evidence="12 13">
    <name type="scientific">Echinicola soli</name>
    <dbReference type="NCBI Taxonomy" id="2591634"/>
    <lineage>
        <taxon>Bacteria</taxon>
        <taxon>Pseudomonadati</taxon>
        <taxon>Bacteroidota</taxon>
        <taxon>Cytophagia</taxon>
        <taxon>Cytophagales</taxon>
        <taxon>Cyclobacteriaceae</taxon>
        <taxon>Echinicola</taxon>
    </lineage>
</organism>
<keyword evidence="6 10" id="KW-0560">Oxidoreductase</keyword>
<keyword evidence="7 10" id="KW-0215">Deoxyribonucleotide synthesis</keyword>
<evidence type="ECO:0000256" key="6">
    <source>
        <dbReference type="ARBA" id="ARBA00023002"/>
    </source>
</evidence>
<comment type="catalytic activity">
    <reaction evidence="8 10">
        <text>a 2'-deoxyribonucleoside 5'-diphosphate + [thioredoxin]-disulfide + H2O = a ribonucleoside 5'-diphosphate + [thioredoxin]-dithiol</text>
        <dbReference type="Rhea" id="RHEA:23252"/>
        <dbReference type="Rhea" id="RHEA-COMP:10698"/>
        <dbReference type="Rhea" id="RHEA-COMP:10700"/>
        <dbReference type="ChEBI" id="CHEBI:15377"/>
        <dbReference type="ChEBI" id="CHEBI:29950"/>
        <dbReference type="ChEBI" id="CHEBI:50058"/>
        <dbReference type="ChEBI" id="CHEBI:57930"/>
        <dbReference type="ChEBI" id="CHEBI:73316"/>
        <dbReference type="EC" id="1.17.4.1"/>
    </reaction>
</comment>
<evidence type="ECO:0000256" key="2">
    <source>
        <dbReference type="ARBA" id="ARBA00012274"/>
    </source>
</evidence>
<dbReference type="Pfam" id="PF00317">
    <property type="entry name" value="Ribonuc_red_lgN"/>
    <property type="match status" value="1"/>
</dbReference>
<dbReference type="PANTHER" id="PTHR11573:SF6">
    <property type="entry name" value="RIBONUCLEOSIDE-DIPHOSPHATE REDUCTASE LARGE SUBUNIT"/>
    <property type="match status" value="1"/>
</dbReference>
<dbReference type="InterPro" id="IPR013509">
    <property type="entry name" value="RNR_lsu_N"/>
</dbReference>
<dbReference type="InterPro" id="IPR013346">
    <property type="entry name" value="NrdE_NrdA_C"/>
</dbReference>
<name>A0A514CHF2_9BACT</name>
<evidence type="ECO:0000256" key="5">
    <source>
        <dbReference type="ARBA" id="ARBA00022840"/>
    </source>
</evidence>
<keyword evidence="5 9" id="KW-0067">ATP-binding</keyword>
<evidence type="ECO:0000256" key="10">
    <source>
        <dbReference type="RuleBase" id="RU003410"/>
    </source>
</evidence>
<dbReference type="InterPro" id="IPR039718">
    <property type="entry name" value="Rrm1"/>
</dbReference>
<dbReference type="GO" id="GO:0005524">
    <property type="term" value="F:ATP binding"/>
    <property type="evidence" value="ECO:0007669"/>
    <property type="project" value="UniProtKB-UniRule"/>
</dbReference>
<dbReference type="Pfam" id="PF03477">
    <property type="entry name" value="ATP-cone"/>
    <property type="match status" value="1"/>
</dbReference>
<dbReference type="PROSITE" id="PS51161">
    <property type="entry name" value="ATP_CONE"/>
    <property type="match status" value="1"/>
</dbReference>
<dbReference type="AlphaFoldDB" id="A0A514CHF2"/>
<evidence type="ECO:0000256" key="8">
    <source>
        <dbReference type="ARBA" id="ARBA00047754"/>
    </source>
</evidence>
<dbReference type="NCBIfam" id="TIGR02506">
    <property type="entry name" value="NrdE_NrdA"/>
    <property type="match status" value="1"/>
</dbReference>
<dbReference type="Gene3D" id="3.20.70.20">
    <property type="match status" value="1"/>
</dbReference>
<feature type="domain" description="ATP-cone" evidence="11">
    <location>
        <begin position="1"/>
        <end position="92"/>
    </location>
</feature>
<dbReference type="EMBL" id="CP041253">
    <property type="protein sequence ID" value="QDH79094.1"/>
    <property type="molecule type" value="Genomic_DNA"/>
</dbReference>
<gene>
    <name evidence="12" type="ORF">FKX85_08590</name>
</gene>
<dbReference type="UniPathway" id="UPA00326"/>
<evidence type="ECO:0000256" key="7">
    <source>
        <dbReference type="ARBA" id="ARBA00023116"/>
    </source>
</evidence>
<dbReference type="InterPro" id="IPR008926">
    <property type="entry name" value="RNR_R1-su_N"/>
</dbReference>